<dbReference type="EMBL" id="CP045226">
    <property type="protein sequence ID" value="QFS42667.1"/>
    <property type="molecule type" value="Genomic_DNA"/>
</dbReference>
<dbReference type="NCBIfam" id="NF041216">
    <property type="entry name" value="CU044_2847_fam"/>
    <property type="match status" value="1"/>
</dbReference>
<name>A0A5P8VQR3_9NOSO</name>
<accession>A0A5P8VQR3</accession>
<sequence>MSEVQQLFFQADGEIEQIEINVTATETTQEIDEDDDGIEYKDVRTDAIARMQQARQMIRSYTIYALSAFKDFNTAEIEEVRLKFGIKLGGKAGIPYITEGSAESNLEIEVKCKFPEKPKPDSQ</sequence>
<protein>
    <recommendedName>
        <fullName evidence="1">Trypsin-co-occurring domain-containing protein</fullName>
    </recommendedName>
</protein>
<evidence type="ECO:0000313" key="3">
    <source>
        <dbReference type="Proteomes" id="UP000326678"/>
    </source>
</evidence>
<dbReference type="RefSeq" id="WP_118165382.1">
    <property type="nucleotide sequence ID" value="NZ_CP045226.1"/>
</dbReference>
<evidence type="ECO:0000259" key="1">
    <source>
        <dbReference type="Pfam" id="PF19493"/>
    </source>
</evidence>
<organism evidence="2 3">
    <name type="scientific">Nostoc sphaeroides CCNUC1</name>
    <dbReference type="NCBI Taxonomy" id="2653204"/>
    <lineage>
        <taxon>Bacteria</taxon>
        <taxon>Bacillati</taxon>
        <taxon>Cyanobacteriota</taxon>
        <taxon>Cyanophyceae</taxon>
        <taxon>Nostocales</taxon>
        <taxon>Nostocaceae</taxon>
        <taxon>Nostoc</taxon>
    </lineage>
</organism>
<gene>
    <name evidence="2" type="ORF">GXM_00140</name>
</gene>
<dbReference type="Pfam" id="PF19493">
    <property type="entry name" value="Trypco1"/>
    <property type="match status" value="1"/>
</dbReference>
<reference evidence="2 3" key="1">
    <citation type="submission" date="2019-10" db="EMBL/GenBank/DDBJ databases">
        <title>Genomic and transcriptomic insights into the perfect genentic adaptation of a filamentous nitrogen-fixing cyanobacterium to rice fields.</title>
        <authorList>
            <person name="Chen Z."/>
        </authorList>
    </citation>
    <scope>NUCLEOTIDE SEQUENCE [LARGE SCALE GENOMIC DNA]</scope>
    <source>
        <strain evidence="2">CCNUC1</strain>
    </source>
</reference>
<keyword evidence="3" id="KW-1185">Reference proteome</keyword>
<dbReference type="InterPro" id="IPR045794">
    <property type="entry name" value="Trypco1"/>
</dbReference>
<feature type="domain" description="Trypsin-co-occurring" evidence="1">
    <location>
        <begin position="17"/>
        <end position="114"/>
    </location>
</feature>
<proteinExistence type="predicted"/>
<dbReference type="AlphaFoldDB" id="A0A5P8VQR3"/>
<evidence type="ECO:0000313" key="2">
    <source>
        <dbReference type="EMBL" id="QFS42667.1"/>
    </source>
</evidence>
<dbReference type="Proteomes" id="UP000326678">
    <property type="component" value="Chromosome Gxm1"/>
</dbReference>
<dbReference type="KEGG" id="nsh:GXM_00140"/>